<keyword evidence="4" id="KW-0812">Transmembrane</keyword>
<gene>
    <name evidence="6" type="ORF">IV203_012466</name>
</gene>
<keyword evidence="4" id="KW-0472">Membrane</keyword>
<evidence type="ECO:0000313" key="6">
    <source>
        <dbReference type="EMBL" id="KAG7349869.1"/>
    </source>
</evidence>
<feature type="region of interest" description="Disordered" evidence="3">
    <location>
        <begin position="325"/>
        <end position="362"/>
    </location>
</feature>
<feature type="region of interest" description="Disordered" evidence="3">
    <location>
        <begin position="116"/>
        <end position="137"/>
    </location>
</feature>
<feature type="compositionally biased region" description="Acidic residues" evidence="3">
    <location>
        <begin position="843"/>
        <end position="853"/>
    </location>
</feature>
<feature type="compositionally biased region" description="Low complexity" evidence="3">
    <location>
        <begin position="325"/>
        <end position="341"/>
    </location>
</feature>
<evidence type="ECO:0000313" key="7">
    <source>
        <dbReference type="Proteomes" id="UP000693970"/>
    </source>
</evidence>
<keyword evidence="2" id="KW-0863">Zinc-finger</keyword>
<keyword evidence="1" id="KW-0479">Metal-binding</keyword>
<dbReference type="InterPro" id="IPR042862">
    <property type="entry name" value="RNF32"/>
</dbReference>
<proteinExistence type="predicted"/>
<dbReference type="InterPro" id="IPR001841">
    <property type="entry name" value="Znf_RING"/>
</dbReference>
<reference evidence="6" key="2">
    <citation type="submission" date="2021-04" db="EMBL/GenBank/DDBJ databases">
        <authorList>
            <person name="Podell S."/>
        </authorList>
    </citation>
    <scope>NUCLEOTIDE SEQUENCE</scope>
    <source>
        <strain evidence="6">Hildebrandi</strain>
    </source>
</reference>
<dbReference type="OrthoDB" id="8062037at2759"/>
<feature type="region of interest" description="Disordered" evidence="3">
    <location>
        <begin position="1"/>
        <end position="28"/>
    </location>
</feature>
<dbReference type="InterPro" id="IPR018957">
    <property type="entry name" value="Znf_C3HC4_RING-type"/>
</dbReference>
<feature type="region of interest" description="Disordered" evidence="3">
    <location>
        <begin position="752"/>
        <end position="781"/>
    </location>
</feature>
<keyword evidence="7" id="KW-1185">Reference proteome</keyword>
<feature type="region of interest" description="Disordered" evidence="3">
    <location>
        <begin position="388"/>
        <end position="418"/>
    </location>
</feature>
<feature type="transmembrane region" description="Helical" evidence="4">
    <location>
        <begin position="602"/>
        <end position="622"/>
    </location>
</feature>
<feature type="compositionally biased region" description="Basic and acidic residues" evidence="3">
    <location>
        <begin position="766"/>
        <end position="777"/>
    </location>
</feature>
<feature type="region of interest" description="Disordered" evidence="3">
    <location>
        <begin position="835"/>
        <end position="866"/>
    </location>
</feature>
<dbReference type="AlphaFoldDB" id="A0A9K3KV20"/>
<keyword evidence="4" id="KW-1133">Transmembrane helix</keyword>
<comment type="caution">
    <text evidence="6">The sequence shown here is derived from an EMBL/GenBank/DDBJ whole genome shotgun (WGS) entry which is preliminary data.</text>
</comment>
<evidence type="ECO:0000259" key="5">
    <source>
        <dbReference type="PROSITE" id="PS50089"/>
    </source>
</evidence>
<feature type="domain" description="RING-type" evidence="5">
    <location>
        <begin position="661"/>
        <end position="746"/>
    </location>
</feature>
<dbReference type="InterPro" id="IPR007621">
    <property type="entry name" value="TPM_dom"/>
</dbReference>
<feature type="compositionally biased region" description="Polar residues" evidence="3">
    <location>
        <begin position="209"/>
        <end position="218"/>
    </location>
</feature>
<feature type="compositionally biased region" description="Low complexity" evidence="3">
    <location>
        <begin position="199"/>
        <end position="208"/>
    </location>
</feature>
<dbReference type="EMBL" id="JAGRRH010000019">
    <property type="protein sequence ID" value="KAG7349869.1"/>
    <property type="molecule type" value="Genomic_DNA"/>
</dbReference>
<feature type="compositionally biased region" description="Basic residues" evidence="3">
    <location>
        <begin position="753"/>
        <end position="765"/>
    </location>
</feature>
<keyword evidence="2" id="KW-0862">Zinc</keyword>
<reference evidence="6" key="1">
    <citation type="journal article" date="2021" name="Sci. Rep.">
        <title>Diploid genomic architecture of Nitzschia inconspicua, an elite biomass production diatom.</title>
        <authorList>
            <person name="Oliver A."/>
            <person name="Podell S."/>
            <person name="Pinowska A."/>
            <person name="Traller J.C."/>
            <person name="Smith S.R."/>
            <person name="McClure R."/>
            <person name="Beliaev A."/>
            <person name="Bohutskyi P."/>
            <person name="Hill E.A."/>
            <person name="Rabines A."/>
            <person name="Zheng H."/>
            <person name="Allen L.Z."/>
            <person name="Kuo A."/>
            <person name="Grigoriev I.V."/>
            <person name="Allen A.E."/>
            <person name="Hazlebeck D."/>
            <person name="Allen E.E."/>
        </authorList>
    </citation>
    <scope>NUCLEOTIDE SEQUENCE</scope>
    <source>
        <strain evidence="6">Hildebrandi</strain>
    </source>
</reference>
<dbReference type="Proteomes" id="UP000693970">
    <property type="component" value="Unassembled WGS sequence"/>
</dbReference>
<feature type="compositionally biased region" description="Acidic residues" evidence="3">
    <location>
        <begin position="69"/>
        <end position="83"/>
    </location>
</feature>
<feature type="compositionally biased region" description="Low complexity" evidence="3">
    <location>
        <begin position="219"/>
        <end position="233"/>
    </location>
</feature>
<evidence type="ECO:0000256" key="1">
    <source>
        <dbReference type="ARBA" id="ARBA00022723"/>
    </source>
</evidence>
<organism evidence="6 7">
    <name type="scientific">Nitzschia inconspicua</name>
    <dbReference type="NCBI Taxonomy" id="303405"/>
    <lineage>
        <taxon>Eukaryota</taxon>
        <taxon>Sar</taxon>
        <taxon>Stramenopiles</taxon>
        <taxon>Ochrophyta</taxon>
        <taxon>Bacillariophyta</taxon>
        <taxon>Bacillariophyceae</taxon>
        <taxon>Bacillariophycidae</taxon>
        <taxon>Bacillariales</taxon>
        <taxon>Bacillariaceae</taxon>
        <taxon>Nitzschia</taxon>
    </lineage>
</organism>
<accession>A0A9K3KV20</accession>
<dbReference type="SMART" id="SM00184">
    <property type="entry name" value="RING"/>
    <property type="match status" value="1"/>
</dbReference>
<dbReference type="Pfam" id="PF00097">
    <property type="entry name" value="zf-C3HC4"/>
    <property type="match status" value="1"/>
</dbReference>
<evidence type="ECO:0000256" key="4">
    <source>
        <dbReference type="SAM" id="Phobius"/>
    </source>
</evidence>
<feature type="region of interest" description="Disordered" evidence="3">
    <location>
        <begin position="192"/>
        <end position="255"/>
    </location>
</feature>
<protein>
    <submittedName>
        <fullName evidence="6">TPM domain containing protein</fullName>
    </submittedName>
</protein>
<feature type="compositionally biased region" description="Acidic residues" evidence="3">
    <location>
        <begin position="345"/>
        <end position="356"/>
    </location>
</feature>
<dbReference type="PROSITE" id="PS50089">
    <property type="entry name" value="ZF_RING_2"/>
    <property type="match status" value="1"/>
</dbReference>
<sequence length="885" mass="100683">MDPPTGRSFSRMSPSQQQQQQQQQYNPTRFLLSSSSSLGERMSIAWRRRQQRLQFYHQLVNSSNLENATQDDDDNDTIMDDDDEEEDYEYNYEYEYDPHLQDMMQASLILEQLSSVGNSNNNHNHNNNQQQGNNGSNTINPHRVFYISARTRTIQRLLLRPFAILLFGFCILQIIDHWKLVSYHPPKHTISVSRMQNESSSSSYSSSYNNGFNQPLPESTTTTTTTISSSSTSQHDNNNNIQVSTPQTTSSWNNLGKSIHYQDTTINNSNNSNKNLSSTGQLSLGTTWTNKKRWYQHINMFDVKTQRYEDNVLLQDTPAAFFSPDTATWTTDDQETGTTVTAYDDNPEDDNPDGTDSDVNNREIYGWQPDMYPDPIVDPVQCGIDYLLPTPDGEGRGTDGSPPSRGNATGTSIDGDERLMDGTIDTSLPPPQSQQPLRLCDPDWVLGGIDNPEQQQRQNNIDNDYERPGISLAVATVRKMNVPAVLKQGSYYAYEDEDDMVNDAAQIFARYLHDRWWVPTQTDEGTFGILIFLSIQDRVCFISTGNAISTVLPWWRLEHIVSSMKPDLRHRDYGNALLTAIEDLSNMLAAGPPTVQDRIHDFMARFGVVIAFAIFTFVFGAWGEYRDRRKRWQYAETRSKLTPVEREKARLLQKEFKTRSCPICLETFDYGEDLLLSENENDKEGGILERKRTGGIKRVDSYGIPLNGFDRKKIKLLRCGHIFCESCWKGWVHSGNGNPCICPVCRQDVGKTSKSKRRREQRQRRSREEADGRREDGPLVTTFNENIGMSQSYGTMSAPSSMIDPRISTNRSLETGDGSPWASANLLDEAIQEEEDGPRVGQDMDDPEDEEDFGSPSEGSSLLHLADGDGLNRRMWFTRIPHHRF</sequence>
<dbReference type="PANTHER" id="PTHR14991">
    <property type="entry name" value="RING FINGER PROTEIN 32"/>
    <property type="match status" value="1"/>
</dbReference>
<dbReference type="PANTHER" id="PTHR14991:SF0">
    <property type="entry name" value="RING FINGER PROTEIN 32"/>
    <property type="match status" value="1"/>
</dbReference>
<evidence type="ECO:0000256" key="2">
    <source>
        <dbReference type="PROSITE-ProRule" id="PRU00175"/>
    </source>
</evidence>
<feature type="compositionally biased region" description="Polar residues" evidence="3">
    <location>
        <begin position="234"/>
        <end position="255"/>
    </location>
</feature>
<feature type="region of interest" description="Disordered" evidence="3">
    <location>
        <begin position="64"/>
        <end position="83"/>
    </location>
</feature>
<dbReference type="Pfam" id="PF04536">
    <property type="entry name" value="TPM_phosphatase"/>
    <property type="match status" value="1"/>
</dbReference>
<name>A0A9K3KV20_9STRA</name>
<dbReference type="GO" id="GO:0008270">
    <property type="term" value="F:zinc ion binding"/>
    <property type="evidence" value="ECO:0007669"/>
    <property type="project" value="UniProtKB-KW"/>
</dbReference>
<feature type="compositionally biased region" description="Low complexity" evidence="3">
    <location>
        <begin position="117"/>
        <end position="137"/>
    </location>
</feature>
<evidence type="ECO:0000256" key="3">
    <source>
        <dbReference type="SAM" id="MobiDB-lite"/>
    </source>
</evidence>